<organism evidence="7 8">
    <name type="scientific">Mucor flavus</name>
    <dbReference type="NCBI Taxonomy" id="439312"/>
    <lineage>
        <taxon>Eukaryota</taxon>
        <taxon>Fungi</taxon>
        <taxon>Fungi incertae sedis</taxon>
        <taxon>Mucoromycota</taxon>
        <taxon>Mucoromycotina</taxon>
        <taxon>Mucoromycetes</taxon>
        <taxon>Mucorales</taxon>
        <taxon>Mucorineae</taxon>
        <taxon>Mucoraceae</taxon>
        <taxon>Mucor</taxon>
    </lineage>
</organism>
<name>A0ABP9Z7G7_9FUNG</name>
<feature type="transmembrane region" description="Helical" evidence="5">
    <location>
        <begin position="54"/>
        <end position="73"/>
    </location>
</feature>
<protein>
    <recommendedName>
        <fullName evidence="6">Major facilitator superfamily (MFS) profile domain-containing protein</fullName>
    </recommendedName>
</protein>
<sequence>MEEISKNINDINSSLNKTLADTNEDSIKNKYWWVKTTDTSFNPKDYSKTKKSTIIFIVALASGVSPVSSSIYYPAIVDMQKYFNTSDTMLNASCTPLIWATFGDRYGRRHLYIISFFITCVGNICCAISINIEMFIVFRAFSAAGSCSAMALGAGTISDIYEPHERGRAFAYYTCGPLLGPMLGPIIGGFLNEGLGWRSIFYFLAIFCFLIWTGIVFGLPETWRSSVPKIDSQNSRLEADIEAKEEGFLSLYLNMTNFTRTYTLTYGFSSGIVGVCYLPAAFGCMIGGIIGGRMSDKRYNNRVTIAKQNDQQVYPEMRLGGPTFYFGIIFQLFAFTAYGWCIQKELHFAYGLVFQFIIGICIMLPNVVLNTYLIDCFRDKGASVSACNNFIRYMLAGIGALIASDLLRVLGNGILFTLCGSVIFVASGALVVVIKRGGKWVKQ</sequence>
<feature type="transmembrane region" description="Helical" evidence="5">
    <location>
        <begin position="111"/>
        <end position="130"/>
    </location>
</feature>
<gene>
    <name evidence="7" type="ORF">MFLAVUS_008515</name>
</gene>
<dbReference type="PANTHER" id="PTHR23502">
    <property type="entry name" value="MAJOR FACILITATOR SUPERFAMILY"/>
    <property type="match status" value="1"/>
</dbReference>
<feature type="transmembrane region" description="Helical" evidence="5">
    <location>
        <begin position="348"/>
        <end position="369"/>
    </location>
</feature>
<dbReference type="CDD" id="cd17323">
    <property type="entry name" value="MFS_Tpo1_MDR_like"/>
    <property type="match status" value="1"/>
</dbReference>
<dbReference type="Gene3D" id="1.20.1720.10">
    <property type="entry name" value="Multidrug resistance protein D"/>
    <property type="match status" value="1"/>
</dbReference>
<dbReference type="PROSITE" id="PS50850">
    <property type="entry name" value="MFS"/>
    <property type="match status" value="1"/>
</dbReference>
<keyword evidence="4 5" id="KW-0472">Membrane</keyword>
<dbReference type="InterPro" id="IPR036259">
    <property type="entry name" value="MFS_trans_sf"/>
</dbReference>
<keyword evidence="2 5" id="KW-0812">Transmembrane</keyword>
<evidence type="ECO:0000256" key="3">
    <source>
        <dbReference type="ARBA" id="ARBA00022989"/>
    </source>
</evidence>
<dbReference type="Pfam" id="PF07690">
    <property type="entry name" value="MFS_1"/>
    <property type="match status" value="1"/>
</dbReference>
<dbReference type="SUPFAM" id="SSF103473">
    <property type="entry name" value="MFS general substrate transporter"/>
    <property type="match status" value="1"/>
</dbReference>
<evidence type="ECO:0000256" key="1">
    <source>
        <dbReference type="ARBA" id="ARBA00004141"/>
    </source>
</evidence>
<feature type="transmembrane region" description="Helical" evidence="5">
    <location>
        <begin position="170"/>
        <end position="191"/>
    </location>
</feature>
<feature type="transmembrane region" description="Helical" evidence="5">
    <location>
        <begin position="324"/>
        <end position="342"/>
    </location>
</feature>
<feature type="domain" description="Major facilitator superfamily (MFS) profile" evidence="6">
    <location>
        <begin position="1"/>
        <end position="443"/>
    </location>
</feature>
<feature type="transmembrane region" description="Helical" evidence="5">
    <location>
        <begin position="266"/>
        <end position="292"/>
    </location>
</feature>
<feature type="transmembrane region" description="Helical" evidence="5">
    <location>
        <begin position="200"/>
        <end position="219"/>
    </location>
</feature>
<evidence type="ECO:0000256" key="2">
    <source>
        <dbReference type="ARBA" id="ARBA00022692"/>
    </source>
</evidence>
<feature type="transmembrane region" description="Helical" evidence="5">
    <location>
        <begin position="390"/>
        <end position="407"/>
    </location>
</feature>
<keyword evidence="8" id="KW-1185">Reference proteome</keyword>
<evidence type="ECO:0000256" key="4">
    <source>
        <dbReference type="ARBA" id="ARBA00023136"/>
    </source>
</evidence>
<feature type="transmembrane region" description="Helical" evidence="5">
    <location>
        <begin position="137"/>
        <end position="158"/>
    </location>
</feature>
<evidence type="ECO:0000313" key="7">
    <source>
        <dbReference type="EMBL" id="GAA5815011.1"/>
    </source>
</evidence>
<dbReference type="EMBL" id="BAABUK010000023">
    <property type="protein sequence ID" value="GAA5815011.1"/>
    <property type="molecule type" value="Genomic_DNA"/>
</dbReference>
<proteinExistence type="predicted"/>
<evidence type="ECO:0000313" key="8">
    <source>
        <dbReference type="Proteomes" id="UP001473302"/>
    </source>
</evidence>
<comment type="subcellular location">
    <subcellularLocation>
        <location evidence="1">Membrane</location>
        <topology evidence="1">Multi-pass membrane protein</topology>
    </subcellularLocation>
</comment>
<feature type="transmembrane region" description="Helical" evidence="5">
    <location>
        <begin position="413"/>
        <end position="434"/>
    </location>
</feature>
<dbReference type="InterPro" id="IPR011701">
    <property type="entry name" value="MFS"/>
</dbReference>
<reference evidence="7 8" key="1">
    <citation type="submission" date="2024-04" db="EMBL/GenBank/DDBJ databases">
        <title>genome sequences of Mucor flavus KT1a and Helicostylum pulchrum KT1b strains isolated from the surface of a dry-aged beef.</title>
        <authorList>
            <person name="Toyotome T."/>
            <person name="Hosono M."/>
            <person name="Torimaru M."/>
            <person name="Fukuda K."/>
            <person name="Mikami N."/>
        </authorList>
    </citation>
    <scope>NUCLEOTIDE SEQUENCE [LARGE SCALE GENOMIC DNA]</scope>
    <source>
        <strain evidence="7 8">KT1a</strain>
    </source>
</reference>
<evidence type="ECO:0000259" key="6">
    <source>
        <dbReference type="PROSITE" id="PS50850"/>
    </source>
</evidence>
<keyword evidence="3 5" id="KW-1133">Transmembrane helix</keyword>
<dbReference type="PANTHER" id="PTHR23502:SF5">
    <property type="entry name" value="QUINIDINE RESISTANCE PROTEIN 3"/>
    <property type="match status" value="1"/>
</dbReference>
<dbReference type="InterPro" id="IPR020846">
    <property type="entry name" value="MFS_dom"/>
</dbReference>
<dbReference type="Proteomes" id="UP001473302">
    <property type="component" value="Unassembled WGS sequence"/>
</dbReference>
<comment type="caution">
    <text evidence="7">The sequence shown here is derived from an EMBL/GenBank/DDBJ whole genome shotgun (WGS) entry which is preliminary data.</text>
</comment>
<accession>A0ABP9Z7G7</accession>
<evidence type="ECO:0000256" key="5">
    <source>
        <dbReference type="SAM" id="Phobius"/>
    </source>
</evidence>